<sequence length="616" mass="69025">MPRAESQSASSSAQPAPFINLKRNQACHQCRKRKMLQFSDAQKPCSSCVKSHRFAVFGNPDLLLTEPECTYDNVTSEGISAKPRTKYQALEGRIHELESLLERQSKEKELLVTTAGPSGTQPSPLTTPVETPRGGHAPNSTNILDLLVFLPLEEFNTMSQSQTTEPLPGDAGQQLIVSGWPIRLPKPDLFYHLVDVFFTCYPHAHYLIHRPSFMLSLALSPKSLDFPHVSLLHAICAYAGVFSYLIEPPPAGDLEKIYRDFIFGDRRRPDSREMSFAEMHAEWAEEAVDQSTIMGFNMLECLQGSWAMCLDDQDIHQVLPGDLLHFEAGHDIQGTRQTLESPDLLLEHFPEHSDGLTLYIKATILVSKIKFFNLRIRFKHPKATDVRELPEFHQLEQKSFPQRYNNPIIQSGRGLDIHVYAAHLISQFATILLHDKHANLYSENCHSAQRIIVAARAILDLLYAISSTSYDITRLPPICVQCWGRSASVLIRLYKLEISKGNQEEALTIDLEIQSVRFAFNQIGTRLPMALKYEKALDFELETECSQIVRVYSLSQQGPSEPNDSPNVFLGNSARLEPSSNLAPSTSEATAIASALVELQSLFPDEATLPQGESSK</sequence>
<reference evidence="6" key="1">
    <citation type="submission" date="2021-01" db="EMBL/GenBank/DDBJ databases">
        <authorList>
            <person name="Kaushik A."/>
        </authorList>
    </citation>
    <scope>NUCLEOTIDE SEQUENCE</scope>
    <source>
        <strain evidence="6">AG1-1C</strain>
    </source>
</reference>
<evidence type="ECO:0008006" key="8">
    <source>
        <dbReference type="Google" id="ProtNLM"/>
    </source>
</evidence>
<dbReference type="InterPro" id="IPR001138">
    <property type="entry name" value="Zn2Cys6_DnaBD"/>
</dbReference>
<dbReference type="GO" id="GO:0000981">
    <property type="term" value="F:DNA-binding transcription factor activity, RNA polymerase II-specific"/>
    <property type="evidence" value="ECO:0007669"/>
    <property type="project" value="InterPro"/>
</dbReference>
<dbReference type="Proteomes" id="UP000663846">
    <property type="component" value="Unassembled WGS sequence"/>
</dbReference>
<dbReference type="InterPro" id="IPR036864">
    <property type="entry name" value="Zn2-C6_fun-type_DNA-bd_sf"/>
</dbReference>
<dbReference type="AlphaFoldDB" id="A0A8H3A3G9"/>
<dbReference type="InterPro" id="IPR050815">
    <property type="entry name" value="TF_fung"/>
</dbReference>
<dbReference type="CDD" id="cd00067">
    <property type="entry name" value="GAL4"/>
    <property type="match status" value="1"/>
</dbReference>
<evidence type="ECO:0000256" key="5">
    <source>
        <dbReference type="ARBA" id="ARBA00023242"/>
    </source>
</evidence>
<name>A0A8H3A3G9_9AGAM</name>
<organism evidence="6 7">
    <name type="scientific">Rhizoctonia solani</name>
    <dbReference type="NCBI Taxonomy" id="456999"/>
    <lineage>
        <taxon>Eukaryota</taxon>
        <taxon>Fungi</taxon>
        <taxon>Dikarya</taxon>
        <taxon>Basidiomycota</taxon>
        <taxon>Agaricomycotina</taxon>
        <taxon>Agaricomycetes</taxon>
        <taxon>Cantharellales</taxon>
        <taxon>Ceratobasidiaceae</taxon>
        <taxon>Rhizoctonia</taxon>
    </lineage>
</organism>
<evidence type="ECO:0000256" key="1">
    <source>
        <dbReference type="ARBA" id="ARBA00004123"/>
    </source>
</evidence>
<keyword evidence="4" id="KW-0804">Transcription</keyword>
<accession>A0A8H3A3G9</accession>
<evidence type="ECO:0000313" key="7">
    <source>
        <dbReference type="Proteomes" id="UP000663846"/>
    </source>
</evidence>
<protein>
    <recommendedName>
        <fullName evidence="8">Zn(2)-C6 fungal-type domain-containing protein</fullName>
    </recommendedName>
</protein>
<proteinExistence type="predicted"/>
<evidence type="ECO:0000313" key="6">
    <source>
        <dbReference type="EMBL" id="CAE6385679.1"/>
    </source>
</evidence>
<evidence type="ECO:0000256" key="4">
    <source>
        <dbReference type="ARBA" id="ARBA00023163"/>
    </source>
</evidence>
<dbReference type="GO" id="GO:0008270">
    <property type="term" value="F:zinc ion binding"/>
    <property type="evidence" value="ECO:0007669"/>
    <property type="project" value="InterPro"/>
</dbReference>
<dbReference type="PANTHER" id="PTHR47338">
    <property type="entry name" value="ZN(II)2CYS6 TRANSCRIPTION FACTOR (EUROFUNG)-RELATED"/>
    <property type="match status" value="1"/>
</dbReference>
<dbReference type="Gene3D" id="4.10.240.10">
    <property type="entry name" value="Zn(2)-C6 fungal-type DNA-binding domain"/>
    <property type="match status" value="1"/>
</dbReference>
<dbReference type="CDD" id="cd12148">
    <property type="entry name" value="fungal_TF_MHR"/>
    <property type="match status" value="1"/>
</dbReference>
<dbReference type="EMBL" id="CAJMWS010000245">
    <property type="protein sequence ID" value="CAE6385679.1"/>
    <property type="molecule type" value="Genomic_DNA"/>
</dbReference>
<dbReference type="GO" id="GO:0005634">
    <property type="term" value="C:nucleus"/>
    <property type="evidence" value="ECO:0007669"/>
    <property type="project" value="UniProtKB-SubCell"/>
</dbReference>
<keyword evidence="3" id="KW-0805">Transcription regulation</keyword>
<gene>
    <name evidence="6" type="ORF">RDB_LOCUS38847</name>
</gene>
<evidence type="ECO:0000256" key="2">
    <source>
        <dbReference type="ARBA" id="ARBA00022723"/>
    </source>
</evidence>
<dbReference type="PANTHER" id="PTHR47338:SF29">
    <property type="entry name" value="ZN(2)-C6 FUNGAL-TYPE DOMAIN-CONTAINING PROTEIN"/>
    <property type="match status" value="1"/>
</dbReference>
<keyword evidence="2" id="KW-0479">Metal-binding</keyword>
<keyword evidence="5" id="KW-0539">Nucleus</keyword>
<comment type="caution">
    <text evidence="6">The sequence shown here is derived from an EMBL/GenBank/DDBJ whole genome shotgun (WGS) entry which is preliminary data.</text>
</comment>
<comment type="subcellular location">
    <subcellularLocation>
        <location evidence="1">Nucleus</location>
    </subcellularLocation>
</comment>
<evidence type="ECO:0000256" key="3">
    <source>
        <dbReference type="ARBA" id="ARBA00023015"/>
    </source>
</evidence>